<dbReference type="PIRSF" id="PIRSF037511">
    <property type="entry name" value="Transl_init_SUI1_pro"/>
    <property type="match status" value="1"/>
</dbReference>
<evidence type="ECO:0000259" key="4">
    <source>
        <dbReference type="PROSITE" id="PS50296"/>
    </source>
</evidence>
<dbReference type="EMBL" id="WBVQ01000001">
    <property type="protein sequence ID" value="KAB2817226.1"/>
    <property type="molecule type" value="Genomic_DNA"/>
</dbReference>
<organism evidence="5 6">
    <name type="scientific">Phaeocystidibacter marisrubri</name>
    <dbReference type="NCBI Taxonomy" id="1577780"/>
    <lineage>
        <taxon>Bacteria</taxon>
        <taxon>Pseudomonadati</taxon>
        <taxon>Bacteroidota</taxon>
        <taxon>Flavobacteriia</taxon>
        <taxon>Flavobacteriales</taxon>
        <taxon>Phaeocystidibacteraceae</taxon>
        <taxon>Phaeocystidibacter</taxon>
    </lineage>
</organism>
<gene>
    <name evidence="5" type="ORF">F8C82_02205</name>
</gene>
<evidence type="ECO:0000256" key="1">
    <source>
        <dbReference type="ARBA" id="ARBA00022845"/>
    </source>
</evidence>
<name>A0A6L3ZGS5_9FLAO</name>
<evidence type="ECO:0000256" key="2">
    <source>
        <dbReference type="ARBA" id="ARBA00022917"/>
    </source>
</evidence>
<dbReference type="InterPro" id="IPR001950">
    <property type="entry name" value="SUI1"/>
</dbReference>
<dbReference type="InterPro" id="IPR005872">
    <property type="entry name" value="SUI1_arc_bac"/>
</dbReference>
<dbReference type="GO" id="GO:0006417">
    <property type="term" value="P:regulation of translation"/>
    <property type="evidence" value="ECO:0007669"/>
    <property type="project" value="UniProtKB-KW"/>
</dbReference>
<dbReference type="RefSeq" id="WP_151691797.1">
    <property type="nucleotide sequence ID" value="NZ_BMGX01000002.1"/>
</dbReference>
<protein>
    <submittedName>
        <fullName evidence="5">Translation initiation factor</fullName>
    </submittedName>
</protein>
<sequence length="119" mass="12890">MSKRSKRHTNDEDGIVYSTNPGATFGDLFADLRGEDNDSQDFTLEVHISKKGRAGKIATLVMGHPGTEDEVKSLAKDLRSHCGVGGSVKDGEILLQGAVRDKVMAYLEDHGYKTKRVGG</sequence>
<dbReference type="SUPFAM" id="SSF55159">
    <property type="entry name" value="eIF1-like"/>
    <property type="match status" value="1"/>
</dbReference>
<dbReference type="OrthoDB" id="9792915at2"/>
<reference evidence="5 6" key="1">
    <citation type="submission" date="2019-10" db="EMBL/GenBank/DDBJ databases">
        <title>Genome sequence of Phaeocystidibacter marisrubri JCM30614 (type strain).</title>
        <authorList>
            <person name="Bowman J.P."/>
        </authorList>
    </citation>
    <scope>NUCLEOTIDE SEQUENCE [LARGE SCALE GENOMIC DNA]</scope>
    <source>
        <strain evidence="5 6">JCM 30614</strain>
    </source>
</reference>
<dbReference type="Pfam" id="PF01253">
    <property type="entry name" value="SUI1"/>
    <property type="match status" value="1"/>
</dbReference>
<keyword evidence="2" id="KW-0648">Protein biosynthesis</keyword>
<feature type="domain" description="SUI1" evidence="4">
    <location>
        <begin position="51"/>
        <end position="111"/>
    </location>
</feature>
<accession>A0A6L3ZGS5</accession>
<comment type="caution">
    <text evidence="5">The sequence shown here is derived from an EMBL/GenBank/DDBJ whole genome shotgun (WGS) entry which is preliminary data.</text>
</comment>
<feature type="region of interest" description="Disordered" evidence="3">
    <location>
        <begin position="1"/>
        <end position="23"/>
    </location>
</feature>
<evidence type="ECO:0000313" key="6">
    <source>
        <dbReference type="Proteomes" id="UP000484164"/>
    </source>
</evidence>
<keyword evidence="5" id="KW-0396">Initiation factor</keyword>
<evidence type="ECO:0000256" key="3">
    <source>
        <dbReference type="SAM" id="MobiDB-lite"/>
    </source>
</evidence>
<proteinExistence type="predicted"/>
<dbReference type="PROSITE" id="PS50296">
    <property type="entry name" value="SUI1"/>
    <property type="match status" value="1"/>
</dbReference>
<dbReference type="InterPro" id="IPR036877">
    <property type="entry name" value="SUI1_dom_sf"/>
</dbReference>
<dbReference type="Gene3D" id="3.30.780.10">
    <property type="entry name" value="SUI1-like domain"/>
    <property type="match status" value="1"/>
</dbReference>
<keyword evidence="1" id="KW-0810">Translation regulation</keyword>
<dbReference type="CDD" id="cd11567">
    <property type="entry name" value="YciH_like"/>
    <property type="match status" value="1"/>
</dbReference>
<dbReference type="AlphaFoldDB" id="A0A6L3ZGS5"/>
<dbReference type="GO" id="GO:0003743">
    <property type="term" value="F:translation initiation factor activity"/>
    <property type="evidence" value="ECO:0007669"/>
    <property type="project" value="UniProtKB-KW"/>
</dbReference>
<evidence type="ECO:0000313" key="5">
    <source>
        <dbReference type="EMBL" id="KAB2817226.1"/>
    </source>
</evidence>
<dbReference type="Proteomes" id="UP000484164">
    <property type="component" value="Unassembled WGS sequence"/>
</dbReference>
<keyword evidence="6" id="KW-1185">Reference proteome</keyword>